<sequence>MKNESVMHTTSLVREILNALWIIVGLYVIATSVDAFFTTKDKWLFLQLVIIYPTLTLAMTMGMLEICLRKIKNHMEYIVILGVNIVASVIILSLYEKPILIFLLVFPVLVSLYFYKSKLLKFACITGILSGVLIYALSDEVRTYYKHSDMIIMIAVVLGTSLIIHSLMKHSLRLANELLKTTEEKQYLFSKNVQMEKLSLLDPVTELYNHRSFHEYLESLLRMDTINELDLHIAVLDIDNFKRINDTYGHQMGDLVIMEVANQIKFFTENDDFAFRYGGEEFAIINIGLSTEEFLEKMENIRRGTSKVCLKELEGNCVTVSIGIQKLLPGMSKDVLFNGADTSLYIAKKSGKNKVIVNSIERPPVEVFS</sequence>
<feature type="transmembrane region" description="Helical" evidence="1">
    <location>
        <begin position="12"/>
        <end position="37"/>
    </location>
</feature>
<dbReference type="CDD" id="cd01949">
    <property type="entry name" value="GGDEF"/>
    <property type="match status" value="1"/>
</dbReference>
<keyword evidence="1" id="KW-0812">Transmembrane</keyword>
<dbReference type="InterPro" id="IPR000160">
    <property type="entry name" value="GGDEF_dom"/>
</dbReference>
<dbReference type="FunFam" id="3.30.70.270:FF:000001">
    <property type="entry name" value="Diguanylate cyclase domain protein"/>
    <property type="match status" value="1"/>
</dbReference>
<dbReference type="RefSeq" id="WP_213125836.1">
    <property type="nucleotide sequence ID" value="NZ_JAGYPG010000003.1"/>
</dbReference>
<evidence type="ECO:0000313" key="4">
    <source>
        <dbReference type="Proteomes" id="UP000681414"/>
    </source>
</evidence>
<name>A0A942THT1_9BACI</name>
<dbReference type="InterPro" id="IPR029787">
    <property type="entry name" value="Nucleotide_cyclase"/>
</dbReference>
<dbReference type="Pfam" id="PF00990">
    <property type="entry name" value="GGDEF"/>
    <property type="match status" value="1"/>
</dbReference>
<dbReference type="Gene3D" id="3.30.70.270">
    <property type="match status" value="1"/>
</dbReference>
<feature type="transmembrane region" description="Helical" evidence="1">
    <location>
        <begin position="76"/>
        <end position="93"/>
    </location>
</feature>
<dbReference type="GO" id="GO:0005886">
    <property type="term" value="C:plasma membrane"/>
    <property type="evidence" value="ECO:0007669"/>
    <property type="project" value="TreeGrafter"/>
</dbReference>
<dbReference type="InterPro" id="IPR050469">
    <property type="entry name" value="Diguanylate_Cyclase"/>
</dbReference>
<reference evidence="3 4" key="1">
    <citation type="submission" date="2021-05" db="EMBL/GenBank/DDBJ databases">
        <title>Novel Bacillus species.</title>
        <authorList>
            <person name="Liu G."/>
        </authorList>
    </citation>
    <scope>NUCLEOTIDE SEQUENCE [LARGE SCALE GENOMIC DNA]</scope>
    <source>
        <strain evidence="4">FJAT-49780</strain>
    </source>
</reference>
<comment type="caution">
    <text evidence="3">The sequence shown here is derived from an EMBL/GenBank/DDBJ whole genome shotgun (WGS) entry which is preliminary data.</text>
</comment>
<gene>
    <name evidence="3" type="ORF">KHA97_16210</name>
</gene>
<dbReference type="NCBIfam" id="TIGR00254">
    <property type="entry name" value="GGDEF"/>
    <property type="match status" value="1"/>
</dbReference>
<evidence type="ECO:0000259" key="2">
    <source>
        <dbReference type="PROSITE" id="PS50887"/>
    </source>
</evidence>
<proteinExistence type="predicted"/>
<dbReference type="EMBL" id="JAGYPG010000003">
    <property type="protein sequence ID" value="MBS4196599.1"/>
    <property type="molecule type" value="Genomic_DNA"/>
</dbReference>
<feature type="domain" description="GGDEF" evidence="2">
    <location>
        <begin position="229"/>
        <end position="360"/>
    </location>
</feature>
<dbReference type="InterPro" id="IPR043128">
    <property type="entry name" value="Rev_trsase/Diguanyl_cyclase"/>
</dbReference>
<keyword evidence="1" id="KW-1133">Transmembrane helix</keyword>
<feature type="transmembrane region" description="Helical" evidence="1">
    <location>
        <begin position="43"/>
        <end position="64"/>
    </location>
</feature>
<dbReference type="AlphaFoldDB" id="A0A942THT1"/>
<dbReference type="PROSITE" id="PS50887">
    <property type="entry name" value="GGDEF"/>
    <property type="match status" value="1"/>
</dbReference>
<evidence type="ECO:0000313" key="3">
    <source>
        <dbReference type="EMBL" id="MBS4196599.1"/>
    </source>
</evidence>
<feature type="transmembrane region" description="Helical" evidence="1">
    <location>
        <begin position="150"/>
        <end position="168"/>
    </location>
</feature>
<keyword evidence="4" id="KW-1185">Reference proteome</keyword>
<dbReference type="PANTHER" id="PTHR45138:SF9">
    <property type="entry name" value="DIGUANYLATE CYCLASE DGCM-RELATED"/>
    <property type="match status" value="1"/>
</dbReference>
<accession>A0A942THT1</accession>
<dbReference type="SUPFAM" id="SSF55073">
    <property type="entry name" value="Nucleotide cyclase"/>
    <property type="match status" value="1"/>
</dbReference>
<dbReference type="Proteomes" id="UP000681414">
    <property type="component" value="Unassembled WGS sequence"/>
</dbReference>
<dbReference type="GO" id="GO:1902201">
    <property type="term" value="P:negative regulation of bacterial-type flagellum-dependent cell motility"/>
    <property type="evidence" value="ECO:0007669"/>
    <property type="project" value="TreeGrafter"/>
</dbReference>
<dbReference type="GO" id="GO:0052621">
    <property type="term" value="F:diguanylate cyclase activity"/>
    <property type="evidence" value="ECO:0007669"/>
    <property type="project" value="TreeGrafter"/>
</dbReference>
<feature type="transmembrane region" description="Helical" evidence="1">
    <location>
        <begin position="99"/>
        <end position="115"/>
    </location>
</feature>
<dbReference type="PANTHER" id="PTHR45138">
    <property type="entry name" value="REGULATORY COMPONENTS OF SENSORY TRANSDUCTION SYSTEM"/>
    <property type="match status" value="1"/>
</dbReference>
<protein>
    <submittedName>
        <fullName evidence="3">GGDEF domain-containing protein</fullName>
    </submittedName>
</protein>
<dbReference type="GO" id="GO:0043709">
    <property type="term" value="P:cell adhesion involved in single-species biofilm formation"/>
    <property type="evidence" value="ECO:0007669"/>
    <property type="project" value="TreeGrafter"/>
</dbReference>
<dbReference type="SMART" id="SM00267">
    <property type="entry name" value="GGDEF"/>
    <property type="match status" value="1"/>
</dbReference>
<organism evidence="3 4">
    <name type="scientific">Lederbergia citri</name>
    <dbReference type="NCBI Taxonomy" id="2833580"/>
    <lineage>
        <taxon>Bacteria</taxon>
        <taxon>Bacillati</taxon>
        <taxon>Bacillota</taxon>
        <taxon>Bacilli</taxon>
        <taxon>Bacillales</taxon>
        <taxon>Bacillaceae</taxon>
        <taxon>Lederbergia</taxon>
    </lineage>
</organism>
<evidence type="ECO:0000256" key="1">
    <source>
        <dbReference type="SAM" id="Phobius"/>
    </source>
</evidence>
<feature type="transmembrane region" description="Helical" evidence="1">
    <location>
        <begin position="122"/>
        <end position="138"/>
    </location>
</feature>
<keyword evidence="1" id="KW-0472">Membrane</keyword>